<keyword evidence="2 9" id="KW-0566">Pantothenate biosynthesis</keyword>
<feature type="chain" id="PRO_5044919305" description="Aspartate 1-decarboxylase beta chain" evidence="9">
    <location>
        <begin position="1"/>
        <end position="24"/>
    </location>
</feature>
<comment type="subunit">
    <text evidence="9">Heterooctamer of four alpha and four beta subunits.</text>
</comment>
<evidence type="ECO:0000256" key="9">
    <source>
        <dbReference type="HAMAP-Rule" id="MF_00446"/>
    </source>
</evidence>
<keyword evidence="1 9" id="KW-0963">Cytoplasm</keyword>
<dbReference type="Gene3D" id="2.40.40.20">
    <property type="match status" value="1"/>
</dbReference>
<dbReference type="PANTHER" id="PTHR21012">
    <property type="entry name" value="ASPARTATE 1-DECARBOXYLASE"/>
    <property type="match status" value="1"/>
</dbReference>
<evidence type="ECO:0000256" key="4">
    <source>
        <dbReference type="ARBA" id="ARBA00022813"/>
    </source>
</evidence>
<evidence type="ECO:0000256" key="3">
    <source>
        <dbReference type="ARBA" id="ARBA00022793"/>
    </source>
</evidence>
<evidence type="ECO:0000256" key="5">
    <source>
        <dbReference type="ARBA" id="ARBA00023145"/>
    </source>
</evidence>
<comment type="function">
    <text evidence="9">Catalyzes the pyruvoyl-dependent decarboxylation of aspartate to produce beta-alanine.</text>
</comment>
<dbReference type="NCBIfam" id="TIGR00223">
    <property type="entry name" value="panD"/>
    <property type="match status" value="1"/>
</dbReference>
<keyword evidence="5 9" id="KW-0865">Zymogen</keyword>
<dbReference type="Proteomes" id="UP001214250">
    <property type="component" value="Chromosome 1"/>
</dbReference>
<feature type="chain" id="PRO_5044919306" description="Aspartate 1-decarboxylase alpha chain" evidence="9">
    <location>
        <begin position="25"/>
        <end position="119"/>
    </location>
</feature>
<organism evidence="10 11">
    <name type="scientific">Lentisphaera profundi</name>
    <dbReference type="NCBI Taxonomy" id="1658616"/>
    <lineage>
        <taxon>Bacteria</taxon>
        <taxon>Pseudomonadati</taxon>
        <taxon>Lentisphaerota</taxon>
        <taxon>Lentisphaeria</taxon>
        <taxon>Lentisphaerales</taxon>
        <taxon>Lentisphaeraceae</taxon>
        <taxon>Lentisphaera</taxon>
    </lineage>
</organism>
<evidence type="ECO:0000313" key="10">
    <source>
        <dbReference type="EMBL" id="WDE96803.1"/>
    </source>
</evidence>
<gene>
    <name evidence="9" type="primary">panD</name>
    <name evidence="10" type="ORF">PQO03_02360</name>
</gene>
<evidence type="ECO:0000256" key="6">
    <source>
        <dbReference type="ARBA" id="ARBA00023239"/>
    </source>
</evidence>
<evidence type="ECO:0000256" key="7">
    <source>
        <dbReference type="ARBA" id="ARBA00023270"/>
    </source>
</evidence>
<dbReference type="SUPFAM" id="SSF50692">
    <property type="entry name" value="ADC-like"/>
    <property type="match status" value="1"/>
</dbReference>
<dbReference type="CDD" id="cd06919">
    <property type="entry name" value="Asp_decarbox"/>
    <property type="match status" value="1"/>
</dbReference>
<dbReference type="RefSeq" id="WP_274150868.1">
    <property type="nucleotide sequence ID" value="NZ_CP117811.1"/>
</dbReference>
<dbReference type="PIRSF" id="PIRSF006246">
    <property type="entry name" value="Asp_decarbox"/>
    <property type="match status" value="1"/>
</dbReference>
<feature type="active site" description="Proton donor" evidence="9">
    <location>
        <position position="58"/>
    </location>
</feature>
<dbReference type="PANTHER" id="PTHR21012:SF0">
    <property type="entry name" value="ASPARTATE 1-DECARBOXYLASE"/>
    <property type="match status" value="1"/>
</dbReference>
<feature type="binding site" evidence="9">
    <location>
        <position position="57"/>
    </location>
    <ligand>
        <name>substrate</name>
    </ligand>
</feature>
<comment type="similarity">
    <text evidence="9">Belongs to the PanD family.</text>
</comment>
<comment type="catalytic activity">
    <reaction evidence="9">
        <text>L-aspartate + H(+) = beta-alanine + CO2</text>
        <dbReference type="Rhea" id="RHEA:19497"/>
        <dbReference type="ChEBI" id="CHEBI:15378"/>
        <dbReference type="ChEBI" id="CHEBI:16526"/>
        <dbReference type="ChEBI" id="CHEBI:29991"/>
        <dbReference type="ChEBI" id="CHEBI:57966"/>
        <dbReference type="EC" id="4.1.1.11"/>
    </reaction>
</comment>
<keyword evidence="3 9" id="KW-0210">Decarboxylase</keyword>
<proteinExistence type="inferred from homology"/>
<keyword evidence="4 9" id="KW-0068">Autocatalytic cleavage</keyword>
<reference evidence="10 11" key="1">
    <citation type="submission" date="2023-02" db="EMBL/GenBank/DDBJ databases">
        <title>Genome sequence of Lentisphaera profundi SAORIC-696.</title>
        <authorList>
            <person name="Kim e."/>
            <person name="Cho J.-C."/>
            <person name="Choi A."/>
            <person name="Kang I."/>
        </authorList>
    </citation>
    <scope>NUCLEOTIDE SEQUENCE [LARGE SCALE GENOMIC DNA]</scope>
    <source>
        <strain evidence="10 11">SAORIC-696</strain>
    </source>
</reference>
<protein>
    <recommendedName>
        <fullName evidence="9">Aspartate 1-decarboxylase</fullName>
        <ecNumber evidence="9">4.1.1.11</ecNumber>
    </recommendedName>
    <alternativeName>
        <fullName evidence="9">Aspartate alpha-decarboxylase</fullName>
    </alternativeName>
    <component>
        <recommendedName>
            <fullName evidence="9">Aspartate 1-decarboxylase beta chain</fullName>
        </recommendedName>
    </component>
    <component>
        <recommendedName>
            <fullName evidence="9">Aspartate 1-decarboxylase alpha chain</fullName>
        </recommendedName>
    </component>
</protein>
<comment type="PTM">
    <text evidence="9">Is synthesized initially as an inactive proenzyme, which is activated by self-cleavage at a specific serine bond to produce a beta-subunit with a hydroxyl group at its C-terminus and an alpha-subunit with a pyruvoyl group at its N-terminus.</text>
</comment>
<comment type="pathway">
    <text evidence="9">Cofactor biosynthesis; (R)-pantothenate biosynthesis; beta-alanine from L-aspartate: step 1/1.</text>
</comment>
<dbReference type="HAMAP" id="MF_00446">
    <property type="entry name" value="PanD"/>
    <property type="match status" value="1"/>
</dbReference>
<dbReference type="InterPro" id="IPR003190">
    <property type="entry name" value="Asp_decarbox"/>
</dbReference>
<dbReference type="EC" id="4.1.1.11" evidence="9"/>
<dbReference type="GO" id="GO:0004068">
    <property type="term" value="F:aspartate 1-decarboxylase activity"/>
    <property type="evidence" value="ECO:0007669"/>
    <property type="project" value="UniProtKB-EC"/>
</dbReference>
<feature type="active site" description="Schiff-base intermediate with substrate; via pyruvic acid" evidence="9">
    <location>
        <position position="25"/>
    </location>
</feature>
<keyword evidence="11" id="KW-1185">Reference proteome</keyword>
<evidence type="ECO:0000256" key="8">
    <source>
        <dbReference type="ARBA" id="ARBA00023317"/>
    </source>
</evidence>
<comment type="cofactor">
    <cofactor evidence="9">
        <name>pyruvate</name>
        <dbReference type="ChEBI" id="CHEBI:15361"/>
    </cofactor>
    <text evidence="9">Binds 1 pyruvoyl group covalently per subunit.</text>
</comment>
<comment type="subcellular location">
    <subcellularLocation>
        <location evidence="9">Cytoplasm</location>
    </subcellularLocation>
</comment>
<evidence type="ECO:0000313" key="11">
    <source>
        <dbReference type="Proteomes" id="UP001214250"/>
    </source>
</evidence>
<sequence length="119" mass="13290">MKIEVLKSKIHKAVVTQADLNYEGSLGIDQDIMDKVGLLPYEKILVSNLNNGQRLETYAIPAERGSRCFLLNGSAARLGAVGDRIIIMNFAYYDIEEIKKGHKPTVAVLNEMNEIELLK</sequence>
<keyword evidence="6 9" id="KW-0456">Lyase</keyword>
<feature type="modified residue" description="Pyruvic acid (Ser)" evidence="9">
    <location>
        <position position="25"/>
    </location>
</feature>
<dbReference type="InterPro" id="IPR009010">
    <property type="entry name" value="Asp_de-COase-like_dom_sf"/>
</dbReference>
<dbReference type="EMBL" id="CP117811">
    <property type="protein sequence ID" value="WDE96803.1"/>
    <property type="molecule type" value="Genomic_DNA"/>
</dbReference>
<dbReference type="Pfam" id="PF02261">
    <property type="entry name" value="Asp_decarbox"/>
    <property type="match status" value="1"/>
</dbReference>
<feature type="binding site" evidence="9">
    <location>
        <begin position="73"/>
        <end position="75"/>
    </location>
    <ligand>
        <name>substrate</name>
    </ligand>
</feature>
<evidence type="ECO:0000256" key="2">
    <source>
        <dbReference type="ARBA" id="ARBA00022655"/>
    </source>
</evidence>
<name>A0ABY7VU52_9BACT</name>
<evidence type="ECO:0000256" key="1">
    <source>
        <dbReference type="ARBA" id="ARBA00022490"/>
    </source>
</evidence>
<accession>A0ABY7VU52</accession>
<keyword evidence="8 9" id="KW-0670">Pyruvate</keyword>
<keyword evidence="7 9" id="KW-0704">Schiff base</keyword>